<proteinExistence type="predicted"/>
<gene>
    <name evidence="2" type="ORF">Tcan_06446</name>
</gene>
<evidence type="ECO:0000256" key="1">
    <source>
        <dbReference type="SAM" id="SignalP"/>
    </source>
</evidence>
<comment type="caution">
    <text evidence="2">The sequence shown here is derived from an EMBL/GenBank/DDBJ whole genome shotgun (WGS) entry which is preliminary data.</text>
</comment>
<name>A0A0B2VPN9_TOXCA</name>
<sequence>MLIASALIFLQVASFSAHSLRCFEGVNCAMQCDQCEGAACIRILRGGHYNSVKPALALTCLPYDAHNYDGAPEGCRTRSADGSRICFCYSNDFCNRSSYRSSAAFALCCFFLLILYIA</sequence>
<reference evidence="2 3" key="1">
    <citation type="submission" date="2014-11" db="EMBL/GenBank/DDBJ databases">
        <title>Genetic blueprint of the zoonotic pathogen Toxocara canis.</title>
        <authorList>
            <person name="Zhu X.-Q."/>
            <person name="Korhonen P.K."/>
            <person name="Cai H."/>
            <person name="Young N.D."/>
            <person name="Nejsum P."/>
            <person name="von Samson-Himmelstjerna G."/>
            <person name="Boag P.R."/>
            <person name="Tan P."/>
            <person name="Li Q."/>
            <person name="Min J."/>
            <person name="Yang Y."/>
            <person name="Wang X."/>
            <person name="Fang X."/>
            <person name="Hall R.S."/>
            <person name="Hofmann A."/>
            <person name="Sternberg P.W."/>
            <person name="Jex A.R."/>
            <person name="Gasser R.B."/>
        </authorList>
    </citation>
    <scope>NUCLEOTIDE SEQUENCE [LARGE SCALE GENOMIC DNA]</scope>
    <source>
        <strain evidence="2">PN_DK_2014</strain>
    </source>
</reference>
<dbReference type="EMBL" id="JPKZ01001277">
    <property type="protein sequence ID" value="KHN83005.1"/>
    <property type="molecule type" value="Genomic_DNA"/>
</dbReference>
<dbReference type="OrthoDB" id="5836708at2759"/>
<evidence type="ECO:0000313" key="3">
    <source>
        <dbReference type="Proteomes" id="UP000031036"/>
    </source>
</evidence>
<feature type="chain" id="PRO_5002080270" evidence="1">
    <location>
        <begin position="18"/>
        <end position="118"/>
    </location>
</feature>
<accession>A0A0B2VPN9</accession>
<keyword evidence="3" id="KW-1185">Reference proteome</keyword>
<protein>
    <submittedName>
        <fullName evidence="2">Uncharacterized protein</fullName>
    </submittedName>
</protein>
<keyword evidence="1" id="KW-0732">Signal</keyword>
<evidence type="ECO:0000313" key="2">
    <source>
        <dbReference type="EMBL" id="KHN83005.1"/>
    </source>
</evidence>
<dbReference type="Proteomes" id="UP000031036">
    <property type="component" value="Unassembled WGS sequence"/>
</dbReference>
<feature type="signal peptide" evidence="1">
    <location>
        <begin position="1"/>
        <end position="17"/>
    </location>
</feature>
<dbReference type="AlphaFoldDB" id="A0A0B2VPN9"/>
<organism evidence="2 3">
    <name type="scientific">Toxocara canis</name>
    <name type="common">Canine roundworm</name>
    <dbReference type="NCBI Taxonomy" id="6265"/>
    <lineage>
        <taxon>Eukaryota</taxon>
        <taxon>Metazoa</taxon>
        <taxon>Ecdysozoa</taxon>
        <taxon>Nematoda</taxon>
        <taxon>Chromadorea</taxon>
        <taxon>Rhabditida</taxon>
        <taxon>Spirurina</taxon>
        <taxon>Ascaridomorpha</taxon>
        <taxon>Ascaridoidea</taxon>
        <taxon>Toxocaridae</taxon>
        <taxon>Toxocara</taxon>
    </lineage>
</organism>
<dbReference type="OMA" id="AMTCLPH"/>